<accession>A0A8H5ZEK5</accession>
<dbReference type="PANTHER" id="PTHR47332:SF6">
    <property type="entry name" value="SET DOMAIN-CONTAINING PROTEIN"/>
    <property type="match status" value="1"/>
</dbReference>
<dbReference type="SUPFAM" id="SSF82199">
    <property type="entry name" value="SET domain"/>
    <property type="match status" value="1"/>
</dbReference>
<evidence type="ECO:0000259" key="2">
    <source>
        <dbReference type="PROSITE" id="PS50280"/>
    </source>
</evidence>
<feature type="chain" id="PRO_5034167354" description="SET domain-containing protein" evidence="1">
    <location>
        <begin position="32"/>
        <end position="453"/>
    </location>
</feature>
<dbReference type="Pfam" id="PF00856">
    <property type="entry name" value="SET"/>
    <property type="match status" value="1"/>
</dbReference>
<evidence type="ECO:0000313" key="3">
    <source>
        <dbReference type="EMBL" id="KAF5846463.1"/>
    </source>
</evidence>
<sequence>MYLTAAMSSPRSHRRSIRLALSALLLTSVTASLDVHEGQNDEEEIYYLPRSAAIHDGFVNKPLSTCPVKPGGVQMSYTFPWTHTPSCVNILQPEGAPKTFCAYTNVNYNNGRGISFVTSPEVAASVSMETFGMAIGGMEGQIGEEMGMWEVKEAGSKGKGLFAKKNIGAIFPGESLVMQTPVLIVDKSALETESREEVERVLLTAVAQLPSKSRKMAVELSGNEDGSFEDIVKTNGIGFTWPWVDEMPKLLSVTPEIARINHACRPNTLWRFNDYTLTFEVFALKDIKPGEEITRSYGFEKRSHGRRVRSLEANFGFTCACPLCTASDEEIMASNDRLSEIKALKSVLPSDPEEADRTLEILPSLVEQLEKEDLIAELPSYEETLAYTWSMFGEEEKAKYWAGRAQKHWAIVAGKESWEQRRCGDMEQDVKGHKTWRTWKGLQEEDEESDDEE</sequence>
<dbReference type="CDD" id="cd20071">
    <property type="entry name" value="SET_SMYD"/>
    <property type="match status" value="1"/>
</dbReference>
<dbReference type="Gene3D" id="2.170.270.10">
    <property type="entry name" value="SET domain"/>
    <property type="match status" value="1"/>
</dbReference>
<dbReference type="Proteomes" id="UP000624244">
    <property type="component" value="Unassembled WGS sequence"/>
</dbReference>
<feature type="domain" description="SET" evidence="2">
    <location>
        <begin position="147"/>
        <end position="298"/>
    </location>
</feature>
<feature type="signal peptide" evidence="1">
    <location>
        <begin position="1"/>
        <end position="31"/>
    </location>
</feature>
<dbReference type="InterPro" id="IPR001214">
    <property type="entry name" value="SET_dom"/>
</dbReference>
<proteinExistence type="predicted"/>
<name>A0A8H5ZEK5_COCSA</name>
<organism evidence="3 4">
    <name type="scientific">Cochliobolus sativus</name>
    <name type="common">Common root rot and spot blotch fungus</name>
    <name type="synonym">Bipolaris sorokiniana</name>
    <dbReference type="NCBI Taxonomy" id="45130"/>
    <lineage>
        <taxon>Eukaryota</taxon>
        <taxon>Fungi</taxon>
        <taxon>Dikarya</taxon>
        <taxon>Ascomycota</taxon>
        <taxon>Pezizomycotina</taxon>
        <taxon>Dothideomycetes</taxon>
        <taxon>Pleosporomycetidae</taxon>
        <taxon>Pleosporales</taxon>
        <taxon>Pleosporineae</taxon>
        <taxon>Pleosporaceae</taxon>
        <taxon>Bipolaris</taxon>
    </lineage>
</organism>
<keyword evidence="1" id="KW-0732">Signal</keyword>
<comment type="caution">
    <text evidence="3">The sequence shown here is derived from an EMBL/GenBank/DDBJ whole genome shotgun (WGS) entry which is preliminary data.</text>
</comment>
<dbReference type="EMBL" id="WNKQ01000016">
    <property type="protein sequence ID" value="KAF5846463.1"/>
    <property type="molecule type" value="Genomic_DNA"/>
</dbReference>
<dbReference type="InterPro" id="IPR053185">
    <property type="entry name" value="SET_domain_protein"/>
</dbReference>
<dbReference type="AlphaFoldDB" id="A0A8H5ZEK5"/>
<reference evidence="3" key="1">
    <citation type="submission" date="2019-11" db="EMBL/GenBank/DDBJ databases">
        <title>Bipolaris sorokiniana Genome sequencing.</title>
        <authorList>
            <person name="Wang H."/>
        </authorList>
    </citation>
    <scope>NUCLEOTIDE SEQUENCE</scope>
</reference>
<dbReference type="PROSITE" id="PS50280">
    <property type="entry name" value="SET"/>
    <property type="match status" value="1"/>
</dbReference>
<dbReference type="InterPro" id="IPR046341">
    <property type="entry name" value="SET_dom_sf"/>
</dbReference>
<dbReference type="PANTHER" id="PTHR47332">
    <property type="entry name" value="SET DOMAIN-CONTAINING PROTEIN 5"/>
    <property type="match status" value="1"/>
</dbReference>
<evidence type="ECO:0000256" key="1">
    <source>
        <dbReference type="SAM" id="SignalP"/>
    </source>
</evidence>
<gene>
    <name evidence="3" type="ORF">GGP41_003849</name>
</gene>
<evidence type="ECO:0000313" key="4">
    <source>
        <dbReference type="Proteomes" id="UP000624244"/>
    </source>
</evidence>
<dbReference type="SMART" id="SM00317">
    <property type="entry name" value="SET"/>
    <property type="match status" value="1"/>
</dbReference>
<protein>
    <recommendedName>
        <fullName evidence="2">SET domain-containing protein</fullName>
    </recommendedName>
</protein>